<feature type="compositionally biased region" description="Basic and acidic residues" evidence="1">
    <location>
        <begin position="31"/>
        <end position="45"/>
    </location>
</feature>
<protein>
    <submittedName>
        <fullName evidence="2">Uncharacterized protein</fullName>
    </submittedName>
</protein>
<feature type="compositionally biased region" description="Low complexity" evidence="1">
    <location>
        <begin position="137"/>
        <end position="184"/>
    </location>
</feature>
<proteinExistence type="predicted"/>
<gene>
    <name evidence="2" type="ORF">DUNSADRAFT_17865</name>
</gene>
<feature type="region of interest" description="Disordered" evidence="1">
    <location>
        <begin position="11"/>
        <end position="216"/>
    </location>
</feature>
<name>A0ABQ7G0Z3_DUNSA</name>
<evidence type="ECO:0000256" key="1">
    <source>
        <dbReference type="SAM" id="MobiDB-lite"/>
    </source>
</evidence>
<evidence type="ECO:0000313" key="3">
    <source>
        <dbReference type="Proteomes" id="UP000815325"/>
    </source>
</evidence>
<sequence>MQFYCLGQWSLQQPGGCSDASPADSGVSPSRNKDGEKADIKDDNQKGGNEVVEADAIIQEPSYSGGGEAPRQSAEASSSDESSSSSRSGSSGKLDGQQGGNWGLMDVSGLSAKEIENLVARTIDQQNKGNRDEKEGSPSPSSNSSSSSSSSSGTGNERSGESSASGKAASSSSSSSGSGSSSTAGGDGDEKGMLKGEVVDDDEEEGGPELSRLPAEVEHLGRDAFVLHIPRNGVSTKAASAAERSSAAAGSAATTASGSAASSSPLATFEVLIPVRQFLGGSGDGGSSKSGVEAAGLRGPISEALTRVAAQLTSMRAMQASSSKITPEIMSEALQVVANRLTSGEPTTLRISATGAGFTVLDPELEQGMKAQLAARQDGGKV</sequence>
<keyword evidence="3" id="KW-1185">Reference proteome</keyword>
<accession>A0ABQ7G0Z3</accession>
<evidence type="ECO:0000313" key="2">
    <source>
        <dbReference type="EMBL" id="KAF5828272.1"/>
    </source>
</evidence>
<comment type="caution">
    <text evidence="2">The sequence shown here is derived from an EMBL/GenBank/DDBJ whole genome shotgun (WGS) entry which is preliminary data.</text>
</comment>
<dbReference type="EMBL" id="MU070330">
    <property type="protein sequence ID" value="KAF5828272.1"/>
    <property type="molecule type" value="Genomic_DNA"/>
</dbReference>
<reference evidence="2" key="1">
    <citation type="submission" date="2017-08" db="EMBL/GenBank/DDBJ databases">
        <authorList>
            <person name="Polle J.E."/>
            <person name="Barry K."/>
            <person name="Cushman J."/>
            <person name="Schmutz J."/>
            <person name="Tran D."/>
            <person name="Hathwaick L.T."/>
            <person name="Yim W.C."/>
            <person name="Jenkins J."/>
            <person name="Mckie-Krisberg Z.M."/>
            <person name="Prochnik S."/>
            <person name="Lindquist E."/>
            <person name="Dockter R.B."/>
            <person name="Adam C."/>
            <person name="Molina H."/>
            <person name="Bunkerborg J."/>
            <person name="Jin E."/>
            <person name="Buchheim M."/>
            <person name="Magnuson J."/>
        </authorList>
    </citation>
    <scope>NUCLEOTIDE SEQUENCE</scope>
    <source>
        <strain evidence="2">CCAP 19/18</strain>
    </source>
</reference>
<dbReference type="Proteomes" id="UP000815325">
    <property type="component" value="Unassembled WGS sequence"/>
</dbReference>
<organism evidence="2 3">
    <name type="scientific">Dunaliella salina</name>
    <name type="common">Green alga</name>
    <name type="synonym">Protococcus salinus</name>
    <dbReference type="NCBI Taxonomy" id="3046"/>
    <lineage>
        <taxon>Eukaryota</taxon>
        <taxon>Viridiplantae</taxon>
        <taxon>Chlorophyta</taxon>
        <taxon>core chlorophytes</taxon>
        <taxon>Chlorophyceae</taxon>
        <taxon>CS clade</taxon>
        <taxon>Chlamydomonadales</taxon>
        <taxon>Dunaliellaceae</taxon>
        <taxon>Dunaliella</taxon>
    </lineage>
</organism>
<feature type="compositionally biased region" description="Low complexity" evidence="1">
    <location>
        <begin position="73"/>
        <end position="92"/>
    </location>
</feature>
<feature type="compositionally biased region" description="Basic and acidic residues" evidence="1">
    <location>
        <begin position="188"/>
        <end position="198"/>
    </location>
</feature>